<dbReference type="AlphaFoldDB" id="A0A8H4EYY2"/>
<dbReference type="GO" id="GO:0008168">
    <property type="term" value="F:methyltransferase activity"/>
    <property type="evidence" value="ECO:0007669"/>
    <property type="project" value="UniProtKB-KW"/>
</dbReference>
<dbReference type="Pfam" id="PF13679">
    <property type="entry name" value="Methyltransf_32"/>
    <property type="match status" value="1"/>
</dbReference>
<dbReference type="Gene3D" id="3.40.50.150">
    <property type="entry name" value="Vaccinia Virus protein VP39"/>
    <property type="match status" value="1"/>
</dbReference>
<evidence type="ECO:0000313" key="3">
    <source>
        <dbReference type="Proteomes" id="UP000469890"/>
    </source>
</evidence>
<dbReference type="InterPro" id="IPR029063">
    <property type="entry name" value="SAM-dependent_MTases_sf"/>
</dbReference>
<dbReference type="PANTHER" id="PTHR12496:SF0">
    <property type="entry name" value="METHYLTRANSFERASE DOMAIN-CONTAINING PROTEIN"/>
    <property type="match status" value="1"/>
</dbReference>
<evidence type="ECO:0000259" key="1">
    <source>
        <dbReference type="Pfam" id="PF13679"/>
    </source>
</evidence>
<organism evidence="2 3">
    <name type="scientific">Mucor circinelloides f. lusitanicus</name>
    <name type="common">Mucor racemosus var. lusitanicus</name>
    <dbReference type="NCBI Taxonomy" id="29924"/>
    <lineage>
        <taxon>Eukaryota</taxon>
        <taxon>Fungi</taxon>
        <taxon>Fungi incertae sedis</taxon>
        <taxon>Mucoromycota</taxon>
        <taxon>Mucoromycotina</taxon>
        <taxon>Mucoromycetes</taxon>
        <taxon>Mucorales</taxon>
        <taxon>Mucorineae</taxon>
        <taxon>Mucoraceae</taxon>
        <taxon>Mucor</taxon>
    </lineage>
</organism>
<dbReference type="InterPro" id="IPR025714">
    <property type="entry name" value="Methyltranfer_dom"/>
</dbReference>
<evidence type="ECO:0000313" key="2">
    <source>
        <dbReference type="EMBL" id="KAF1798680.1"/>
    </source>
</evidence>
<gene>
    <name evidence="2" type="ORF">FB192DRAFT_1392747</name>
</gene>
<dbReference type="SUPFAM" id="SSF53335">
    <property type="entry name" value="S-adenosyl-L-methionine-dependent methyltransferases"/>
    <property type="match status" value="1"/>
</dbReference>
<feature type="domain" description="Methyltransferase" evidence="1">
    <location>
        <begin position="156"/>
        <end position="308"/>
    </location>
</feature>
<name>A0A8H4EYY2_MUCCL</name>
<dbReference type="PANTHER" id="PTHR12496">
    <property type="entry name" value="CGI-41 METHYLTRANSFERASE"/>
    <property type="match status" value="1"/>
</dbReference>
<dbReference type="GO" id="GO:0032259">
    <property type="term" value="P:methylation"/>
    <property type="evidence" value="ECO:0007669"/>
    <property type="project" value="UniProtKB-KW"/>
</dbReference>
<keyword evidence="2" id="KW-0489">Methyltransferase</keyword>
<sequence length="488" mass="56195">MPQPLKTIKNCFLLSTCHKCQFFIIMLNSRTPLPLPSKYSNDTPEQYLERLMSFYKEYHWLIHVLAFNFVTQKEWEKFPLEWREALMKRIEDAGDDWAFAILDLTSTKSDYSIWPDSLREYLETARDLALPRDVDETTLQQQRSISKHILGGMSDKKVHEVKFMSQLIKDVADERGITSVIDLGSGQGYLSRALAFDYGLEVLAVDMSEIQTQGAVRFDKKALKSQGIKEEDEEQQPNLKHVTEKITPENISQVLAKWSPESSEDKKWLVTGLHTCGDLSPMIFNLFAQSKEVSCVVNVGCCYNALTTSGFPMSEYLKRKKDLIKVGSTARVLSCHSPSRWVDEGEQCIKAFDNYYFRALLQEMLVERNLSDINDPPRLGRIKQNKEFVPFVKASLKRLKLPENTITPEEAELHYRRSKENLVDKQFVTLWTLRGLLAPIVESIILVDRWLYLRDAAQHSPDEHKGAYMYPLFDLSASPRNVVYVASK</sequence>
<dbReference type="InterPro" id="IPR052220">
    <property type="entry name" value="METTL25"/>
</dbReference>
<protein>
    <submittedName>
        <fullName evidence="2">Methyltransferase domain-containing protein</fullName>
    </submittedName>
</protein>
<reference evidence="2 3" key="1">
    <citation type="submission" date="2019-09" db="EMBL/GenBank/DDBJ databases">
        <authorList>
            <consortium name="DOE Joint Genome Institute"/>
            <person name="Mondo S.J."/>
            <person name="Navarro-Mendoza M.I."/>
            <person name="Perez-Arques C."/>
            <person name="Panchal S."/>
            <person name="Nicolas F.E."/>
            <person name="Ganguly P."/>
            <person name="Pangilinan J."/>
            <person name="Grigoriev I."/>
            <person name="Heitman J."/>
            <person name="Sanya K."/>
            <person name="Garre V."/>
        </authorList>
    </citation>
    <scope>NUCLEOTIDE SEQUENCE [LARGE SCALE GENOMIC DNA]</scope>
    <source>
        <strain evidence="2 3">MU402</strain>
    </source>
</reference>
<dbReference type="Proteomes" id="UP000469890">
    <property type="component" value="Unassembled WGS sequence"/>
</dbReference>
<dbReference type="EMBL" id="JAAECE010000007">
    <property type="protein sequence ID" value="KAF1798680.1"/>
    <property type="molecule type" value="Genomic_DNA"/>
</dbReference>
<accession>A0A8H4EYY2</accession>
<proteinExistence type="predicted"/>
<dbReference type="CDD" id="cd02440">
    <property type="entry name" value="AdoMet_MTases"/>
    <property type="match status" value="1"/>
</dbReference>
<comment type="caution">
    <text evidence="2">The sequence shown here is derived from an EMBL/GenBank/DDBJ whole genome shotgun (WGS) entry which is preliminary data.</text>
</comment>
<keyword evidence="2" id="KW-0808">Transferase</keyword>